<dbReference type="Proteomes" id="UP000683925">
    <property type="component" value="Unassembled WGS sequence"/>
</dbReference>
<evidence type="ECO:0000313" key="2">
    <source>
        <dbReference type="Proteomes" id="UP000683925"/>
    </source>
</evidence>
<accession>A0A8S1TBL1</accession>
<reference evidence="1" key="1">
    <citation type="submission" date="2021-01" db="EMBL/GenBank/DDBJ databases">
        <authorList>
            <consortium name="Genoscope - CEA"/>
            <person name="William W."/>
        </authorList>
    </citation>
    <scope>NUCLEOTIDE SEQUENCE</scope>
</reference>
<name>A0A8S1TBL1_PAROT</name>
<protein>
    <submittedName>
        <fullName evidence="1">Uncharacterized protein</fullName>
    </submittedName>
</protein>
<organism evidence="1 2">
    <name type="scientific">Paramecium octaurelia</name>
    <dbReference type="NCBI Taxonomy" id="43137"/>
    <lineage>
        <taxon>Eukaryota</taxon>
        <taxon>Sar</taxon>
        <taxon>Alveolata</taxon>
        <taxon>Ciliophora</taxon>
        <taxon>Intramacronucleata</taxon>
        <taxon>Oligohymenophorea</taxon>
        <taxon>Peniculida</taxon>
        <taxon>Parameciidae</taxon>
        <taxon>Paramecium</taxon>
    </lineage>
</organism>
<proteinExistence type="predicted"/>
<dbReference type="EMBL" id="CAJJDP010000021">
    <property type="protein sequence ID" value="CAD8148784.1"/>
    <property type="molecule type" value="Genomic_DNA"/>
</dbReference>
<dbReference type="GO" id="GO:0003924">
    <property type="term" value="F:GTPase activity"/>
    <property type="evidence" value="ECO:0007669"/>
    <property type="project" value="InterPro"/>
</dbReference>
<dbReference type="GO" id="GO:0005525">
    <property type="term" value="F:GTP binding"/>
    <property type="evidence" value="ECO:0007669"/>
    <property type="project" value="InterPro"/>
</dbReference>
<sequence length="202" mass="23326">MNFEDYQYLLKIVLIGGKGSIIKHSQVLASPVSCLNMSKAYSFQEYDFTIELELERKSIEFDDGIAVQNQLWDTLTIIILISQEVLNLSQCRKTFCQNAAPDIIFYSINSQSSFNSLLKLFEILAKVQSDQFQTVIVATQEEDQKSYLFLKRLPIQQEPNFLKSPIMTKIKLMQFLILYLTMSCNQYIPIKSIHQKLNMGSK</sequence>
<gene>
    <name evidence="1" type="ORF">POCTA_138.1.T0210297</name>
</gene>
<dbReference type="InterPro" id="IPR001806">
    <property type="entry name" value="Small_GTPase"/>
</dbReference>
<dbReference type="AlphaFoldDB" id="A0A8S1TBL1"/>
<evidence type="ECO:0000313" key="1">
    <source>
        <dbReference type="EMBL" id="CAD8148784.1"/>
    </source>
</evidence>
<keyword evidence="2" id="KW-1185">Reference proteome</keyword>
<dbReference type="Pfam" id="PF00071">
    <property type="entry name" value="Ras"/>
    <property type="match status" value="1"/>
</dbReference>
<comment type="caution">
    <text evidence="1">The sequence shown here is derived from an EMBL/GenBank/DDBJ whole genome shotgun (WGS) entry which is preliminary data.</text>
</comment>